<dbReference type="EMBL" id="MN738829">
    <property type="protein sequence ID" value="QHT38317.1"/>
    <property type="molecule type" value="Genomic_DNA"/>
</dbReference>
<name>A0A6C0F8Z6_9ZZZZ</name>
<accession>A0A6C0F8Z6</accession>
<keyword evidence="1" id="KW-0472">Membrane</keyword>
<reference evidence="2" key="1">
    <citation type="journal article" date="2020" name="Nature">
        <title>Giant virus diversity and host interactions through global metagenomics.</title>
        <authorList>
            <person name="Schulz F."/>
            <person name="Roux S."/>
            <person name="Paez-Espino D."/>
            <person name="Jungbluth S."/>
            <person name="Walsh D.A."/>
            <person name="Denef V.J."/>
            <person name="McMahon K.D."/>
            <person name="Konstantinidis K.T."/>
            <person name="Eloe-Fadrosh E.A."/>
            <person name="Kyrpides N.C."/>
            <person name="Woyke T."/>
        </authorList>
    </citation>
    <scope>NUCLEOTIDE SEQUENCE</scope>
    <source>
        <strain evidence="2">GVMAG-S-ERX556101-89</strain>
    </source>
</reference>
<keyword evidence="1" id="KW-0812">Transmembrane</keyword>
<keyword evidence="1" id="KW-1133">Transmembrane helix</keyword>
<dbReference type="AlphaFoldDB" id="A0A6C0F8Z6"/>
<organism evidence="2">
    <name type="scientific">viral metagenome</name>
    <dbReference type="NCBI Taxonomy" id="1070528"/>
    <lineage>
        <taxon>unclassified sequences</taxon>
        <taxon>metagenomes</taxon>
        <taxon>organismal metagenomes</taxon>
    </lineage>
</organism>
<feature type="transmembrane region" description="Helical" evidence="1">
    <location>
        <begin position="37"/>
        <end position="55"/>
    </location>
</feature>
<evidence type="ECO:0000313" key="2">
    <source>
        <dbReference type="EMBL" id="QHT38317.1"/>
    </source>
</evidence>
<feature type="transmembrane region" description="Helical" evidence="1">
    <location>
        <begin position="5"/>
        <end position="21"/>
    </location>
</feature>
<sequence length="124" mass="13850">MDESLGTLALGILILIWVYYLDPKADDTKKLDETTKFYLRIAGFGFIAWFAYRTYTAHKMGENNFGLFKTPDAVKEVGKESVNTEAKFGTVRVSDDAKAPRVLEQPFWNSGTTNEVSNEIAAAT</sequence>
<proteinExistence type="predicted"/>
<evidence type="ECO:0000256" key="1">
    <source>
        <dbReference type="SAM" id="Phobius"/>
    </source>
</evidence>
<protein>
    <submittedName>
        <fullName evidence="2">Uncharacterized protein</fullName>
    </submittedName>
</protein>